<dbReference type="GO" id="GO:0005975">
    <property type="term" value="P:carbohydrate metabolic process"/>
    <property type="evidence" value="ECO:0007669"/>
    <property type="project" value="InterPro"/>
</dbReference>
<dbReference type="Gene3D" id="3.20.20.80">
    <property type="entry name" value="Glycosidases"/>
    <property type="match status" value="2"/>
</dbReference>
<dbReference type="OrthoDB" id="6123450at2759"/>
<dbReference type="PANTHER" id="PTHR32518:SF3">
    <property type="entry name" value="4-ALPHA-GLUCANOTRANSFERASE"/>
    <property type="match status" value="1"/>
</dbReference>
<accession>A0A5B8MPM4</accession>
<dbReference type="EC" id="2.4.1.25" evidence="4"/>
<dbReference type="EMBL" id="CP031040">
    <property type="protein sequence ID" value="QDZ22281.1"/>
    <property type="molecule type" value="Genomic_DNA"/>
</dbReference>
<evidence type="ECO:0000313" key="13">
    <source>
        <dbReference type="EMBL" id="QDZ22281.1"/>
    </source>
</evidence>
<evidence type="ECO:0000256" key="10">
    <source>
        <dbReference type="ARBA" id="ARBA00031501"/>
    </source>
</evidence>
<evidence type="ECO:0000256" key="11">
    <source>
        <dbReference type="SAM" id="MobiDB-lite"/>
    </source>
</evidence>
<dbReference type="SMART" id="SM01065">
    <property type="entry name" value="CBM_2"/>
    <property type="match status" value="1"/>
</dbReference>
<comment type="subcellular location">
    <subcellularLocation>
        <location evidence="2">Cytoplasm</location>
    </subcellularLocation>
</comment>
<dbReference type="GO" id="GO:2001070">
    <property type="term" value="F:starch binding"/>
    <property type="evidence" value="ECO:0007669"/>
    <property type="project" value="InterPro"/>
</dbReference>
<keyword evidence="7 13" id="KW-0808">Transferase</keyword>
<evidence type="ECO:0000256" key="8">
    <source>
        <dbReference type="ARBA" id="ARBA00023277"/>
    </source>
</evidence>
<dbReference type="InterPro" id="IPR013784">
    <property type="entry name" value="Carb-bd-like_fold"/>
</dbReference>
<dbReference type="InterPro" id="IPR013783">
    <property type="entry name" value="Ig-like_fold"/>
</dbReference>
<keyword evidence="5" id="KW-0963">Cytoplasm</keyword>
<evidence type="ECO:0000256" key="1">
    <source>
        <dbReference type="ARBA" id="ARBA00000439"/>
    </source>
</evidence>
<dbReference type="GO" id="GO:0005737">
    <property type="term" value="C:cytoplasm"/>
    <property type="evidence" value="ECO:0007669"/>
    <property type="project" value="UniProtKB-SubCell"/>
</dbReference>
<evidence type="ECO:0000256" key="6">
    <source>
        <dbReference type="ARBA" id="ARBA00022676"/>
    </source>
</evidence>
<name>A0A5B8MPM4_9CHLO</name>
<organism evidence="13 14">
    <name type="scientific">Chloropicon primus</name>
    <dbReference type="NCBI Taxonomy" id="1764295"/>
    <lineage>
        <taxon>Eukaryota</taxon>
        <taxon>Viridiplantae</taxon>
        <taxon>Chlorophyta</taxon>
        <taxon>Chloropicophyceae</taxon>
        <taxon>Chloropicales</taxon>
        <taxon>Chloropicaceae</taxon>
        <taxon>Chloropicon</taxon>
    </lineage>
</organism>
<evidence type="ECO:0000256" key="3">
    <source>
        <dbReference type="ARBA" id="ARBA00005684"/>
    </source>
</evidence>
<dbReference type="InterPro" id="IPR003385">
    <property type="entry name" value="Glyco_hydro_77"/>
</dbReference>
<dbReference type="PANTHER" id="PTHR32518">
    <property type="match status" value="1"/>
</dbReference>
<keyword evidence="6" id="KW-0328">Glycosyltransferase</keyword>
<evidence type="ECO:0000313" key="14">
    <source>
        <dbReference type="Proteomes" id="UP000316726"/>
    </source>
</evidence>
<dbReference type="AlphaFoldDB" id="A0A5B8MPM4"/>
<feature type="domain" description="CBM20" evidence="12">
    <location>
        <begin position="205"/>
        <end position="329"/>
    </location>
</feature>
<evidence type="ECO:0000256" key="9">
    <source>
        <dbReference type="ARBA" id="ARBA00031423"/>
    </source>
</evidence>
<evidence type="ECO:0000256" key="5">
    <source>
        <dbReference type="ARBA" id="ARBA00022490"/>
    </source>
</evidence>
<dbReference type="SUPFAM" id="SSF49452">
    <property type="entry name" value="Starch-binding domain-like"/>
    <property type="match status" value="2"/>
</dbReference>
<keyword evidence="8" id="KW-0119">Carbohydrate metabolism</keyword>
<dbReference type="PROSITE" id="PS51166">
    <property type="entry name" value="CBM20"/>
    <property type="match status" value="2"/>
</dbReference>
<feature type="domain" description="CBM20" evidence="12">
    <location>
        <begin position="19"/>
        <end position="162"/>
    </location>
</feature>
<protein>
    <recommendedName>
        <fullName evidence="4">4-alpha-glucanotransferase</fullName>
        <ecNumber evidence="4">2.4.1.25</ecNumber>
    </recommendedName>
    <alternativeName>
        <fullName evidence="9">Amylomaltase</fullName>
    </alternativeName>
    <alternativeName>
        <fullName evidence="10">Disproportionating enzyme</fullName>
    </alternativeName>
</protein>
<reference evidence="13 14" key="1">
    <citation type="submission" date="2018-07" db="EMBL/GenBank/DDBJ databases">
        <title>The complete nuclear genome of the prasinophyte Chloropicon primus (CCMP1205).</title>
        <authorList>
            <person name="Pombert J.-F."/>
            <person name="Otis C."/>
            <person name="Turmel M."/>
            <person name="Lemieux C."/>
        </authorList>
    </citation>
    <scope>NUCLEOTIDE SEQUENCE [LARGE SCALE GENOMIC DNA]</scope>
    <source>
        <strain evidence="13 14">CCMP1205</strain>
    </source>
</reference>
<dbReference type="SUPFAM" id="SSF51445">
    <property type="entry name" value="(Trans)glycosidases"/>
    <property type="match status" value="1"/>
</dbReference>
<sequence length="1066" mass="119770">MHGGAPSSGGADSVPRKRTSSCRWFHVHFRVACDTQWGENLVLIGENDVLGEFEPKSGLWMGCKEEKSLLEDASPPPPSSSSAEASAPASGHDLVWKARISIPAEEACSCSSHYTVGPYRYVVVNHCLERLRGEPSWVRRTFDIPLSLKDGSVVCVCDTWQDPSGEPCVLRSAMFTSVVFRDALRGLRARWTAAGSRPAKVEAAAAGEVKNLVSFRVRNWQLNKGQSVFLLGGSRELGQWEESKALEMTLELGARDDPYGTWRVDVRMPVDQIGGSYKYLVKGEDGKGLLERGKCRRLAGGEMKQNADSGKLFTVHDDGHFRHDQHWKGAGIAVPVFSLRSKASVGCGEFSDLRHLIDFCSASQMSIIQLLPVNDTSVNDNWMDSYPYSSLSAFALHPMYINLSQVAGSGSKAAAPGDSKLRGIGNEIQACREALDLPSMDYEGTVKAKQEICKKLFFLQKDDCYADPSFVEFLDANAFWLAPYATFCALKKVFGHSDHSSWGSMKNASYALVKRMVTSVQDASRDLDPESDFGNLSRDLLELFNPKVGNKAELDFLVPFRELIAYSCFLQFHLSRQFLSVVGYAEERGIALKGDLPIGVDKNSVECWVKRRCFRMEVCAGAPPDYYSMEGQNWGFPTYNWDEMRNDSFSWWKQRLSHMAKYFHAYRIDHILGFFRIWEVPSSNDEEAINDNTLLPGLLGCFQPANAISRSELDSKGIWDIDRLCKPYITAELVEEVFGTLSAPVVDFFLFKRHHYYEFKESFRESNVTFWMDNAKWGENFLAFLSSDAQANAVDMQTTVEKVQKGLRQILQNVVLLRDVNCEDKFHPRFGCLETHSFKALEPWVKEAISEFHEEYFFRRQNDLWKKNAADILPKLVEGSNGMLVCGEDLGLIPPCVPSVMKDLGILGLRIQRMPSDSSQEGEFGDLSNYPYQVVASPSCHDVPTVRAWWEEDYERAKRLWSRDLSKDGESDPPPPECKPFVVKAILDAHLASGACLMIAPLQDWLACCLSGKYNTVEASEERINDPTNSKHYWSFRSHVNVEDLCGDEELVSLVRDMVSSSGRGR</sequence>
<dbReference type="Pfam" id="PF00686">
    <property type="entry name" value="CBM_20"/>
    <property type="match status" value="1"/>
</dbReference>
<evidence type="ECO:0000259" key="12">
    <source>
        <dbReference type="PROSITE" id="PS51166"/>
    </source>
</evidence>
<comment type="similarity">
    <text evidence="3">Belongs to the disproportionating enzyme family.</text>
</comment>
<comment type="catalytic activity">
    <reaction evidence="1">
        <text>Transfers a segment of a (1-&gt;4)-alpha-D-glucan to a new position in an acceptor, which may be glucose or a (1-&gt;4)-alpha-D-glucan.</text>
        <dbReference type="EC" id="2.4.1.25"/>
    </reaction>
</comment>
<feature type="region of interest" description="Disordered" evidence="11">
    <location>
        <begin position="69"/>
        <end position="88"/>
    </location>
</feature>
<dbReference type="Pfam" id="PF02446">
    <property type="entry name" value="Glyco_hydro_77"/>
    <property type="match status" value="2"/>
</dbReference>
<evidence type="ECO:0000256" key="7">
    <source>
        <dbReference type="ARBA" id="ARBA00022679"/>
    </source>
</evidence>
<keyword evidence="14" id="KW-1185">Reference proteome</keyword>
<dbReference type="GO" id="GO:0004134">
    <property type="term" value="F:4-alpha-glucanotransferase activity"/>
    <property type="evidence" value="ECO:0007669"/>
    <property type="project" value="UniProtKB-EC"/>
</dbReference>
<proteinExistence type="inferred from homology"/>
<dbReference type="STRING" id="1764295.A0A5B8MPM4"/>
<dbReference type="Gene3D" id="2.60.40.10">
    <property type="entry name" value="Immunoglobulins"/>
    <property type="match status" value="2"/>
</dbReference>
<evidence type="ECO:0000256" key="2">
    <source>
        <dbReference type="ARBA" id="ARBA00004496"/>
    </source>
</evidence>
<dbReference type="InterPro" id="IPR017853">
    <property type="entry name" value="GH"/>
</dbReference>
<gene>
    <name evidence="13" type="ORF">A3770_07p47990</name>
</gene>
<evidence type="ECO:0000256" key="4">
    <source>
        <dbReference type="ARBA" id="ARBA00012560"/>
    </source>
</evidence>
<dbReference type="Proteomes" id="UP000316726">
    <property type="component" value="Chromosome 7"/>
</dbReference>
<dbReference type="InterPro" id="IPR002044">
    <property type="entry name" value="CBM20"/>
</dbReference>